<dbReference type="InterPro" id="IPR000194">
    <property type="entry name" value="ATPase_F1/V1/A1_a/bsu_nucl-bd"/>
</dbReference>
<dbReference type="GO" id="GO:0016887">
    <property type="term" value="F:ATP hydrolysis activity"/>
    <property type="evidence" value="ECO:0007669"/>
    <property type="project" value="InterPro"/>
</dbReference>
<keyword evidence="5" id="KW-0067">ATP-binding</keyword>
<dbReference type="AlphaFoldDB" id="A0A378MJL2"/>
<keyword evidence="6" id="KW-0653">Protein transport</keyword>
<name>A0A378MJL2_LISGR</name>
<dbReference type="GO" id="GO:0030257">
    <property type="term" value="C:type III protein secretion system complex"/>
    <property type="evidence" value="ECO:0007669"/>
    <property type="project" value="InterPro"/>
</dbReference>
<dbReference type="InterPro" id="IPR050053">
    <property type="entry name" value="ATPase_alpha/beta_chains"/>
</dbReference>
<reference evidence="9 10" key="1">
    <citation type="submission" date="2018-06" db="EMBL/GenBank/DDBJ databases">
        <authorList>
            <consortium name="Pathogen Informatics"/>
            <person name="Doyle S."/>
        </authorList>
    </citation>
    <scope>NUCLEOTIDE SEQUENCE [LARGE SCALE GENOMIC DNA]</scope>
    <source>
        <strain evidence="10">NCTC 10815</strain>
    </source>
</reference>
<evidence type="ECO:0000313" key="9">
    <source>
        <dbReference type="EMBL" id="STY43935.1"/>
    </source>
</evidence>
<dbReference type="InterPro" id="IPR003593">
    <property type="entry name" value="AAA+_ATPase"/>
</dbReference>
<accession>A0A378MJL2</accession>
<evidence type="ECO:0000259" key="8">
    <source>
        <dbReference type="SMART" id="SM00382"/>
    </source>
</evidence>
<dbReference type="InterPro" id="IPR005714">
    <property type="entry name" value="ATPase_T3SS_FliI/YscN"/>
</dbReference>
<keyword evidence="2" id="KW-0813">Transport</keyword>
<dbReference type="Pfam" id="PF18269">
    <property type="entry name" value="T3SS_ATPase_C"/>
    <property type="match status" value="1"/>
</dbReference>
<dbReference type="OrthoDB" id="9803053at2"/>
<organism evidence="9 10">
    <name type="scientific">Listeria grayi</name>
    <name type="common">Listeria murrayi</name>
    <dbReference type="NCBI Taxonomy" id="1641"/>
    <lineage>
        <taxon>Bacteria</taxon>
        <taxon>Bacillati</taxon>
        <taxon>Bacillota</taxon>
        <taxon>Bacilli</taxon>
        <taxon>Bacillales</taxon>
        <taxon>Listeriaceae</taxon>
        <taxon>Listeria</taxon>
    </lineage>
</organism>
<dbReference type="PANTHER" id="PTHR15184">
    <property type="entry name" value="ATP SYNTHASE"/>
    <property type="match status" value="1"/>
</dbReference>
<comment type="subcellular location">
    <subcellularLocation>
        <location evidence="1">Cytoplasm</location>
    </subcellularLocation>
</comment>
<dbReference type="NCBIfam" id="TIGR01026">
    <property type="entry name" value="fliI_yscN"/>
    <property type="match status" value="1"/>
</dbReference>
<keyword evidence="7" id="KW-1278">Translocase</keyword>
<dbReference type="GO" id="GO:0030254">
    <property type="term" value="P:protein secretion by the type III secretion system"/>
    <property type="evidence" value="ECO:0007669"/>
    <property type="project" value="InterPro"/>
</dbReference>
<evidence type="ECO:0000256" key="6">
    <source>
        <dbReference type="ARBA" id="ARBA00022927"/>
    </source>
</evidence>
<evidence type="ECO:0000256" key="2">
    <source>
        <dbReference type="ARBA" id="ARBA00022448"/>
    </source>
</evidence>
<evidence type="ECO:0000313" key="10">
    <source>
        <dbReference type="Proteomes" id="UP000254879"/>
    </source>
</evidence>
<dbReference type="PANTHER" id="PTHR15184:SF9">
    <property type="entry name" value="SPI-1 TYPE 3 SECRETION SYSTEM ATPASE"/>
    <property type="match status" value="1"/>
</dbReference>
<dbReference type="EMBL" id="UGPG01000001">
    <property type="protein sequence ID" value="STY43935.1"/>
    <property type="molecule type" value="Genomic_DNA"/>
</dbReference>
<protein>
    <submittedName>
        <fullName evidence="9">Probable ATP synthase YscN</fullName>
        <ecNumber evidence="9">3.6.3.14</ecNumber>
    </submittedName>
</protein>
<dbReference type="Proteomes" id="UP000254879">
    <property type="component" value="Unassembled WGS sequence"/>
</dbReference>
<dbReference type="EC" id="3.6.3.14" evidence="9"/>
<keyword evidence="9" id="KW-0378">Hydrolase</keyword>
<dbReference type="InterPro" id="IPR027417">
    <property type="entry name" value="P-loop_NTPase"/>
</dbReference>
<evidence type="ECO:0000256" key="7">
    <source>
        <dbReference type="ARBA" id="ARBA00022967"/>
    </source>
</evidence>
<dbReference type="FunFam" id="3.40.50.12240:FF:000002">
    <property type="entry name" value="Flagellum-specific ATP synthase FliI"/>
    <property type="match status" value="1"/>
</dbReference>
<dbReference type="SMART" id="SM00382">
    <property type="entry name" value="AAA"/>
    <property type="match status" value="1"/>
</dbReference>
<dbReference type="RefSeq" id="WP_003754714.1">
    <property type="nucleotide sequence ID" value="NZ_CABKNG010000001.1"/>
</dbReference>
<dbReference type="Gene3D" id="3.40.50.12240">
    <property type="match status" value="1"/>
</dbReference>
<feature type="domain" description="AAA+ ATPase" evidence="8">
    <location>
        <begin position="153"/>
        <end position="333"/>
    </location>
</feature>
<evidence type="ECO:0000256" key="4">
    <source>
        <dbReference type="ARBA" id="ARBA00022741"/>
    </source>
</evidence>
<dbReference type="CDD" id="cd01136">
    <property type="entry name" value="ATPase_flagellum-secretory_path_III"/>
    <property type="match status" value="1"/>
</dbReference>
<gene>
    <name evidence="9" type="primary">yscN</name>
    <name evidence="9" type="ORF">NCTC10815_01244</name>
</gene>
<dbReference type="SUPFAM" id="SSF52540">
    <property type="entry name" value="P-loop containing nucleoside triphosphate hydrolases"/>
    <property type="match status" value="1"/>
</dbReference>
<dbReference type="GO" id="GO:0046933">
    <property type="term" value="F:proton-transporting ATP synthase activity, rotational mechanism"/>
    <property type="evidence" value="ECO:0007669"/>
    <property type="project" value="TreeGrafter"/>
</dbReference>
<dbReference type="InterPro" id="IPR040627">
    <property type="entry name" value="T3SS_ATPase_C"/>
</dbReference>
<sequence length="436" mass="47891">MFEPKTAAWQTIKRAIPYIRKGKIHTVQEQLYISKGPQMQIGDTVTVGEKKVLCEVISIEKENNMLLPFNQTDKVSAGDWVYPNDAEVTIPASGELLGKVLSATGEVINGDPAGNTQKIALEAPPINAFARQEITDSLETGIKAIDGMLTIGIGQKIGIFAGSGVGKSTLLGMIARNAKVDVNVIALVGERGREVKDFIRKDLGEEGMKKSIIVAATSDESHLMQLRAAKLATSIAEHFRDQGKNVLLMMDSITRFADARRSVDIATKDLPIGGKTLLMESYMKKLLERSGKTETGSITGIYTVLVDGDDMNGPIPDLARGILDGHIILKRELAIMNQYPAISVLDSISRVMEEITTKEHFAASNKLREWLSTFQENELYFKLGTIEQTKDNTAIFLSQKKAIQINTMLKQPRDEHVTFAETLQQMKQICEGDGLA</sequence>
<keyword evidence="3" id="KW-0963">Cytoplasm</keyword>
<proteinExistence type="predicted"/>
<evidence type="ECO:0000256" key="3">
    <source>
        <dbReference type="ARBA" id="ARBA00022490"/>
    </source>
</evidence>
<dbReference type="GO" id="GO:0005737">
    <property type="term" value="C:cytoplasm"/>
    <property type="evidence" value="ECO:0007669"/>
    <property type="project" value="UniProtKB-SubCell"/>
</dbReference>
<dbReference type="Pfam" id="PF00006">
    <property type="entry name" value="ATP-synt_ab"/>
    <property type="match status" value="1"/>
</dbReference>
<keyword evidence="4" id="KW-0547">Nucleotide-binding</keyword>
<dbReference type="GO" id="GO:0005524">
    <property type="term" value="F:ATP binding"/>
    <property type="evidence" value="ECO:0007669"/>
    <property type="project" value="UniProtKB-KW"/>
</dbReference>
<evidence type="ECO:0000256" key="1">
    <source>
        <dbReference type="ARBA" id="ARBA00004496"/>
    </source>
</evidence>
<evidence type="ECO:0000256" key="5">
    <source>
        <dbReference type="ARBA" id="ARBA00022840"/>
    </source>
</evidence>